<dbReference type="STRING" id="1301098.PKB_5020"/>
<evidence type="ECO:0000313" key="2">
    <source>
        <dbReference type="Proteomes" id="UP000025241"/>
    </source>
</evidence>
<organism evidence="1 2">
    <name type="scientific">Pseudomonas knackmussii (strain DSM 6978 / CCUG 54928 / LMG 23759 / B13)</name>
    <dbReference type="NCBI Taxonomy" id="1301098"/>
    <lineage>
        <taxon>Bacteria</taxon>
        <taxon>Pseudomonadati</taxon>
        <taxon>Pseudomonadota</taxon>
        <taxon>Gammaproteobacteria</taxon>
        <taxon>Pseudomonadales</taxon>
        <taxon>Pseudomonadaceae</taxon>
        <taxon>Pseudomonas</taxon>
    </lineage>
</organism>
<reference evidence="1 2" key="1">
    <citation type="submission" date="2013-03" db="EMBL/GenBank/DDBJ databases">
        <authorList>
            <person name="Linke B."/>
        </authorList>
    </citation>
    <scope>NUCLEOTIDE SEQUENCE [LARGE SCALE GENOMIC DNA]</scope>
    <source>
        <strain evidence="1 2">B13</strain>
    </source>
</reference>
<proteinExistence type="predicted"/>
<dbReference type="KEGG" id="pkc:PKB_5020"/>
<sequence length="103" mass="11516">MSEVAGRKVVSIAGFEFTIKELTVAEVRALILGDGLDSEVDVAGDFLFEEIRLRDLLAFTTLTKAQVEQMLPSQLAEVLDQCKAMNRHFFAMGERMSRPRGRP</sequence>
<dbReference type="HOGENOM" id="CLU_164841_0_0_6"/>
<reference evidence="1 2" key="2">
    <citation type="submission" date="2014-05" db="EMBL/GenBank/DDBJ databases">
        <title>Genome sequence of the 3-chlorobenzoate degrading bacterium Pseudomonas knackmussii B13 shows multiple evidence for horizontal gene transfer.</title>
        <authorList>
            <person name="Miyazaki R."/>
            <person name="Bertelli C."/>
            <person name="Falquet L."/>
            <person name="Robinson-Rechavi M."/>
            <person name="Gharib W."/>
            <person name="Roy S."/>
            <person name="Van der Meer J.R."/>
        </authorList>
    </citation>
    <scope>NUCLEOTIDE SEQUENCE [LARGE SCALE GENOMIC DNA]</scope>
    <source>
        <strain evidence="1 2">B13</strain>
    </source>
</reference>
<dbReference type="PATRIC" id="fig|1301098.3.peg.5000"/>
<dbReference type="Proteomes" id="UP000025241">
    <property type="component" value="Chromosome I"/>
</dbReference>
<evidence type="ECO:0000313" key="1">
    <source>
        <dbReference type="EMBL" id="CDF86333.1"/>
    </source>
</evidence>
<gene>
    <name evidence="1" type="ORF">PKB_5020</name>
</gene>
<dbReference type="EMBL" id="HG322950">
    <property type="protein sequence ID" value="CDF86333.1"/>
    <property type="molecule type" value="Genomic_DNA"/>
</dbReference>
<name>A0A024HPI2_PSEKB</name>
<dbReference type="OrthoDB" id="7030822at2"/>
<dbReference type="AlphaFoldDB" id="A0A024HPI2"/>
<accession>A0A024HPI2</accession>
<keyword evidence="2" id="KW-1185">Reference proteome</keyword>
<protein>
    <submittedName>
        <fullName evidence="1">Uncharacterized protein</fullName>
    </submittedName>
</protein>
<dbReference type="RefSeq" id="WP_043255394.1">
    <property type="nucleotide sequence ID" value="NZ_HG322950.1"/>
</dbReference>
<dbReference type="eggNOG" id="ENOG502ZJW9">
    <property type="taxonomic scope" value="Bacteria"/>
</dbReference>